<evidence type="ECO:0000256" key="2">
    <source>
        <dbReference type="RuleBase" id="RU362097"/>
    </source>
</evidence>
<dbReference type="PROSITE" id="PS51257">
    <property type="entry name" value="PROKAR_LIPOPROTEIN"/>
    <property type="match status" value="1"/>
</dbReference>
<dbReference type="Gene3D" id="1.20.1600.10">
    <property type="entry name" value="Outer membrane efflux proteins (OEP)"/>
    <property type="match status" value="1"/>
</dbReference>
<dbReference type="GO" id="GO:0005886">
    <property type="term" value="C:plasma membrane"/>
    <property type="evidence" value="ECO:0007669"/>
    <property type="project" value="UniProtKB-SubCell"/>
</dbReference>
<dbReference type="InterPro" id="IPR010131">
    <property type="entry name" value="MdtP/NodT-like"/>
</dbReference>
<dbReference type="AlphaFoldDB" id="A0A1B9F7M6"/>
<dbReference type="PATRIC" id="fig|1156395.6.peg.425"/>
<dbReference type="OrthoDB" id="9783163at2"/>
<sequence length="471" mass="52055">MYENKKAWLVIVMIALVTAGCSLAPKYTRPKAPIPSSWASGPACQEEGAERQCLAPQRLEWREFYKDPMLKQVIEMALANNRDLRISALNVERARALYGVQRAELLPSVTGSGSASKQRIPADVMGFPQALTIERYDVNLGISAWEIDFFGRIRSLKDKALEEFLASEEARKSAQIVLVSEVARAYLTLAADREMLSIAKATLKNQEKTYELILRQYEVGMASKLDMCQAKTQVDAARKDVARYTQVVALDKNALDLLAGRTVPEPLLPKGLSNVRSPEKIFADLSSEVLLNRPDIVAAEHRLKAAYAYIGAARAAFFPRISLTTSLGTATDELSNLFGSGTEAWNFAPQISIPIFDARTWAAYRVSKTERDIALAQYEKAIQTAFKEVADALAVQTAIKHQIEAQESLVKAVSETFTLASKRYLKGIDSYLNVLDAQRSLFAAQQELIMLRLAKLANRVKLYAVLGGGGE</sequence>
<dbReference type="NCBIfam" id="TIGR01845">
    <property type="entry name" value="outer_NodT"/>
    <property type="match status" value="1"/>
</dbReference>
<name>A0A1B9F7M6_9BACT</name>
<evidence type="ECO:0000313" key="3">
    <source>
        <dbReference type="EMBL" id="OCC15958.1"/>
    </source>
</evidence>
<protein>
    <submittedName>
        <fullName evidence="3">RND efflux system, outer membrane lipoprotein CmeC</fullName>
    </submittedName>
</protein>
<keyword evidence="2" id="KW-1134">Transmembrane beta strand</keyword>
<dbReference type="Gene3D" id="2.20.200.10">
    <property type="entry name" value="Outer membrane efflux proteins (OEP)"/>
    <property type="match status" value="1"/>
</dbReference>
<dbReference type="InterPro" id="IPR003423">
    <property type="entry name" value="OMP_efflux"/>
</dbReference>
<dbReference type="EMBL" id="MAGO01000002">
    <property type="protein sequence ID" value="OCC15958.1"/>
    <property type="molecule type" value="Genomic_DNA"/>
</dbReference>
<gene>
    <name evidence="3" type="ORF">DBT_0420</name>
</gene>
<dbReference type="SUPFAM" id="SSF56954">
    <property type="entry name" value="Outer membrane efflux proteins (OEP)"/>
    <property type="match status" value="1"/>
</dbReference>
<reference evidence="3 4" key="1">
    <citation type="submission" date="2016-06" db="EMBL/GenBank/DDBJ databases">
        <title>Respiratory ammonification of nitrate coupled to the oxidation of elemental sulfur in deep-sea autotrophic thermophilic bacteria.</title>
        <authorList>
            <person name="Slobodkina G.B."/>
            <person name="Mardanov A.V."/>
            <person name="Ravin N.V."/>
            <person name="Frolova A.A."/>
            <person name="Viryasiv M.B."/>
            <person name="Chernyh N.A."/>
            <person name="Bonch-Osmolovskaya E.A."/>
            <person name="Slobodkin A.I."/>
        </authorList>
    </citation>
    <scope>NUCLEOTIDE SEQUENCE [LARGE SCALE GENOMIC DNA]</scope>
    <source>
        <strain evidence="3 4">S69</strain>
    </source>
</reference>
<accession>A0A1B9F7M6</accession>
<evidence type="ECO:0000313" key="4">
    <source>
        <dbReference type="Proteomes" id="UP000093080"/>
    </source>
</evidence>
<keyword evidence="2" id="KW-0564">Palmitate</keyword>
<dbReference type="PANTHER" id="PTHR30203:SF33">
    <property type="entry name" value="BLR4455 PROTEIN"/>
    <property type="match status" value="1"/>
</dbReference>
<comment type="similarity">
    <text evidence="1 2">Belongs to the outer membrane factor (OMF) (TC 1.B.17) family.</text>
</comment>
<keyword evidence="4" id="KW-1185">Reference proteome</keyword>
<dbReference type="PANTHER" id="PTHR30203">
    <property type="entry name" value="OUTER MEMBRANE CATION EFFLUX PROTEIN"/>
    <property type="match status" value="1"/>
</dbReference>
<keyword evidence="2" id="KW-0812">Transmembrane</keyword>
<comment type="subcellular location">
    <subcellularLocation>
        <location evidence="2">Cell membrane</location>
        <topology evidence="2">Lipid-anchor</topology>
    </subcellularLocation>
</comment>
<dbReference type="GO" id="GO:0015562">
    <property type="term" value="F:efflux transmembrane transporter activity"/>
    <property type="evidence" value="ECO:0007669"/>
    <property type="project" value="InterPro"/>
</dbReference>
<keyword evidence="2" id="KW-0472">Membrane</keyword>
<dbReference type="Pfam" id="PF02321">
    <property type="entry name" value="OEP"/>
    <property type="match status" value="2"/>
</dbReference>
<dbReference type="Proteomes" id="UP000093080">
    <property type="component" value="Unassembled WGS sequence"/>
</dbReference>
<comment type="caution">
    <text evidence="3">The sequence shown here is derived from an EMBL/GenBank/DDBJ whole genome shotgun (WGS) entry which is preliminary data.</text>
</comment>
<proteinExistence type="inferred from homology"/>
<keyword evidence="2 3" id="KW-0449">Lipoprotein</keyword>
<dbReference type="STRING" id="1156395.DBT_0420"/>
<evidence type="ECO:0000256" key="1">
    <source>
        <dbReference type="ARBA" id="ARBA00007613"/>
    </source>
</evidence>
<organism evidence="3 4">
    <name type="scientific">Dissulfuribacter thermophilus</name>
    <dbReference type="NCBI Taxonomy" id="1156395"/>
    <lineage>
        <taxon>Bacteria</taxon>
        <taxon>Pseudomonadati</taxon>
        <taxon>Thermodesulfobacteriota</taxon>
        <taxon>Dissulfuribacteria</taxon>
        <taxon>Dissulfuribacterales</taxon>
        <taxon>Dissulfuribacteraceae</taxon>
        <taxon>Dissulfuribacter</taxon>
    </lineage>
</organism>